<dbReference type="InterPro" id="IPR016181">
    <property type="entry name" value="Acyl_CoA_acyltransferase"/>
</dbReference>
<name>A0A1F8GIU6_9BACT</name>
<dbReference type="Proteomes" id="UP000178911">
    <property type="component" value="Unassembled WGS sequence"/>
</dbReference>
<gene>
    <name evidence="1" type="ORF">A3A13_00880</name>
</gene>
<dbReference type="STRING" id="1802695.A3A13_00880"/>
<reference evidence="1 2" key="1">
    <citation type="journal article" date="2016" name="Nat. Commun.">
        <title>Thousands of microbial genomes shed light on interconnected biogeochemical processes in an aquifer system.</title>
        <authorList>
            <person name="Anantharaman K."/>
            <person name="Brown C.T."/>
            <person name="Hug L.A."/>
            <person name="Sharon I."/>
            <person name="Castelle C.J."/>
            <person name="Probst A.J."/>
            <person name="Thomas B.C."/>
            <person name="Singh A."/>
            <person name="Wilkins M.J."/>
            <person name="Karaoz U."/>
            <person name="Brodie E.L."/>
            <person name="Williams K.H."/>
            <person name="Hubbard S.S."/>
            <person name="Banfield J.F."/>
        </authorList>
    </citation>
    <scope>NUCLEOTIDE SEQUENCE [LARGE SCALE GENOMIC DNA]</scope>
</reference>
<dbReference type="Gene3D" id="3.40.630.30">
    <property type="match status" value="1"/>
</dbReference>
<dbReference type="SUPFAM" id="SSF55729">
    <property type="entry name" value="Acyl-CoA N-acyltransferases (Nat)"/>
    <property type="match status" value="1"/>
</dbReference>
<sequence>MKFYEDLEKERARVLKSIERFGWTSDHNLDWWACSIISSDGIPIFVEFEDGSGLLTHRYSEEWRIWSDPLCDKNDSVAKVEEFALEIFKNNSVKNIWCDDVSDKIYLGLKSRLSLKDFAFSPLNPTIKPEIKENYLPYYHLFWPVLEMAKYDPSLRGGHFKEIRNARNKFYKERKVKVLKTSELSREDLLKIIDDWTSEVTRKQKEDVYDLKYRLIIKNNFRGFSTARVMVVDGRPVGLNAGYDVPNHPGRFAGVIGLHDYSVKDLGAVLYLEDLDWIKNTGYKELDMQGTEYEWELKVKTQFGAAIERKTDTFSIQKQGS</sequence>
<evidence type="ECO:0000313" key="1">
    <source>
        <dbReference type="EMBL" id="OGN24616.1"/>
    </source>
</evidence>
<organism evidence="1 2">
    <name type="scientific">Candidatus Yanofskybacteria bacterium RIFCSPLOWO2_01_FULL_43_22</name>
    <dbReference type="NCBI Taxonomy" id="1802695"/>
    <lineage>
        <taxon>Bacteria</taxon>
        <taxon>Candidatus Yanofskyibacteriota</taxon>
    </lineage>
</organism>
<evidence type="ECO:0000313" key="2">
    <source>
        <dbReference type="Proteomes" id="UP000178911"/>
    </source>
</evidence>
<proteinExistence type="predicted"/>
<protein>
    <recommendedName>
        <fullName evidence="3">Phosphatidylglycerol lysyltransferase C-terminal domain-containing protein</fullName>
    </recommendedName>
</protein>
<dbReference type="AlphaFoldDB" id="A0A1F8GIU6"/>
<evidence type="ECO:0008006" key="3">
    <source>
        <dbReference type="Google" id="ProtNLM"/>
    </source>
</evidence>
<comment type="caution">
    <text evidence="1">The sequence shown here is derived from an EMBL/GenBank/DDBJ whole genome shotgun (WGS) entry which is preliminary data.</text>
</comment>
<dbReference type="EMBL" id="MGKJ01000010">
    <property type="protein sequence ID" value="OGN24616.1"/>
    <property type="molecule type" value="Genomic_DNA"/>
</dbReference>
<accession>A0A1F8GIU6</accession>